<feature type="region of interest" description="Disordered" evidence="1">
    <location>
        <begin position="95"/>
        <end position="122"/>
    </location>
</feature>
<reference evidence="3" key="3">
    <citation type="submission" date="2014-09" db="EMBL/GenBank/DDBJ databases">
        <authorList>
            <person name="Magalhaes I.L.F."/>
            <person name="Oliveira U."/>
            <person name="Santos F.R."/>
            <person name="Vidigal T.H.D.A."/>
            <person name="Brescovit A.D."/>
            <person name="Santos A.J."/>
        </authorList>
    </citation>
    <scope>NUCLEOTIDE SEQUENCE</scope>
</reference>
<name>A0A0A9W517_LYGHE</name>
<dbReference type="AlphaFoldDB" id="A0A0A9W517"/>
<accession>A0A0A9W517</accession>
<evidence type="ECO:0000313" key="2">
    <source>
        <dbReference type="EMBL" id="JAG03527.1"/>
    </source>
</evidence>
<dbReference type="EMBL" id="GBHO01040077">
    <property type="protein sequence ID" value="JAG03527.1"/>
    <property type="molecule type" value="Transcribed_RNA"/>
</dbReference>
<gene>
    <name evidence="2" type="ORF">CM83_59877</name>
</gene>
<proteinExistence type="predicted"/>
<protein>
    <submittedName>
        <fullName evidence="2">Uncharacterized protein</fullName>
    </submittedName>
</protein>
<sequence>MAEVKEHQKKKKKAWRKHLDPKDKSYMDELPPEDFKLNTVTTVNPYVFADEIDEAKREKEYRKRVELAILRREMQSRANDRQEKEFIKKVNDKSGPAWYQDLSTRQGKKFPSKTSRSSNTDSLFRSARLNMYYQGEKEKMEKIKTIKNNLERLC</sequence>
<dbReference type="EMBL" id="GBRD01002403">
    <property type="protein sequence ID" value="JAG63418.1"/>
    <property type="molecule type" value="Transcribed_RNA"/>
</dbReference>
<evidence type="ECO:0000313" key="3">
    <source>
        <dbReference type="EMBL" id="JAG63418.1"/>
    </source>
</evidence>
<reference evidence="2" key="2">
    <citation type="submission" date="2014-07" db="EMBL/GenBank/DDBJ databases">
        <authorList>
            <person name="Hull J."/>
        </authorList>
    </citation>
    <scope>NUCLEOTIDE SEQUENCE</scope>
</reference>
<feature type="region of interest" description="Disordered" evidence="1">
    <location>
        <begin position="1"/>
        <end position="31"/>
    </location>
</feature>
<reference evidence="2" key="1">
    <citation type="journal article" date="2014" name="PLoS ONE">
        <title>Transcriptome-Based Identification of ABC Transporters in the Western Tarnished Plant Bug Lygus hesperus.</title>
        <authorList>
            <person name="Hull J.J."/>
            <person name="Chaney K."/>
            <person name="Geib S.M."/>
            <person name="Fabrick J.A."/>
            <person name="Brent C.S."/>
            <person name="Walsh D."/>
            <person name="Lavine L.C."/>
        </authorList>
    </citation>
    <scope>NUCLEOTIDE SEQUENCE</scope>
</reference>
<evidence type="ECO:0000256" key="1">
    <source>
        <dbReference type="SAM" id="MobiDB-lite"/>
    </source>
</evidence>
<feature type="compositionally biased region" description="Basic and acidic residues" evidence="1">
    <location>
        <begin position="17"/>
        <end position="27"/>
    </location>
</feature>
<feature type="compositionally biased region" description="Basic residues" evidence="1">
    <location>
        <begin position="7"/>
        <end position="16"/>
    </location>
</feature>
<organism evidence="2">
    <name type="scientific">Lygus hesperus</name>
    <name type="common">Western plant bug</name>
    <dbReference type="NCBI Taxonomy" id="30085"/>
    <lineage>
        <taxon>Eukaryota</taxon>
        <taxon>Metazoa</taxon>
        <taxon>Ecdysozoa</taxon>
        <taxon>Arthropoda</taxon>
        <taxon>Hexapoda</taxon>
        <taxon>Insecta</taxon>
        <taxon>Pterygota</taxon>
        <taxon>Neoptera</taxon>
        <taxon>Paraneoptera</taxon>
        <taxon>Hemiptera</taxon>
        <taxon>Heteroptera</taxon>
        <taxon>Panheteroptera</taxon>
        <taxon>Cimicomorpha</taxon>
        <taxon>Miridae</taxon>
        <taxon>Mirini</taxon>
        <taxon>Lygus</taxon>
    </lineage>
</organism>
<feature type="compositionally biased region" description="Polar residues" evidence="1">
    <location>
        <begin position="112"/>
        <end position="122"/>
    </location>
</feature>